<keyword evidence="3" id="KW-0677">Repeat</keyword>
<feature type="region of interest" description="Disordered" evidence="8">
    <location>
        <begin position="344"/>
        <end position="372"/>
    </location>
</feature>
<keyword evidence="6" id="KW-0539">Nucleus</keyword>
<feature type="domain" description="C2H2-type" evidence="9">
    <location>
        <begin position="328"/>
        <end position="355"/>
    </location>
</feature>
<evidence type="ECO:0000256" key="8">
    <source>
        <dbReference type="SAM" id="MobiDB-lite"/>
    </source>
</evidence>
<sequence length="372" mass="41279">MLLEFVCGDGKYEVQFIPIAAQHQGPQQPAQVQLIPVSGQHQGQQFIVIQQPALSTPTIPIHTTGSAQQQSQLYIVQQPANGPNNPPQQITFIPVQMQPQPEAKPVVTNLQAQPSLQQVHTSEMPQIDTPKSEITTLGSSVSQQRITLDLWLHLSYVCKTAVLGSLNFVQDPNDPQKWIITSDNGEGLNSITQSTSSIIRQSDYDIAPSGSSVGPGGTLSSPFKQKTPKRTACNCPNCQNNANTKLYVTLLLITSDAISVYRSGEKQRLHICHLCQKTYGKTSHLRAHLRGHAGQKPFACDWAHCQKRFTRSDELQRHRRTHTGEKRFTCSQCLKKFMRSDHLTKHERTHSASRGQNAIDSAQRASKIINSN</sequence>
<reference evidence="12" key="1">
    <citation type="submission" date="2017-02" db="UniProtKB">
        <authorList>
            <consortium name="WormBaseParasite"/>
        </authorList>
    </citation>
    <scope>IDENTIFICATION</scope>
</reference>
<dbReference type="GO" id="GO:0000978">
    <property type="term" value="F:RNA polymerase II cis-regulatory region sequence-specific DNA binding"/>
    <property type="evidence" value="ECO:0007669"/>
    <property type="project" value="TreeGrafter"/>
</dbReference>
<dbReference type="FunFam" id="3.30.160.60:FF:001110">
    <property type="entry name" value="Krueppel factor 13"/>
    <property type="match status" value="1"/>
</dbReference>
<name>A0A0N4UT63_ENTVE</name>
<evidence type="ECO:0000256" key="2">
    <source>
        <dbReference type="ARBA" id="ARBA00022723"/>
    </source>
</evidence>
<dbReference type="STRING" id="51028.A0A0N4UT63"/>
<dbReference type="Pfam" id="PF00096">
    <property type="entry name" value="zf-C2H2"/>
    <property type="match status" value="2"/>
</dbReference>
<dbReference type="InterPro" id="IPR013087">
    <property type="entry name" value="Znf_C2H2_type"/>
</dbReference>
<keyword evidence="5" id="KW-0862">Zinc</keyword>
<dbReference type="PANTHER" id="PTHR23235">
    <property type="entry name" value="KRUEPPEL-LIKE TRANSCRIPTION FACTOR"/>
    <property type="match status" value="1"/>
</dbReference>
<evidence type="ECO:0000259" key="9">
    <source>
        <dbReference type="PROSITE" id="PS50157"/>
    </source>
</evidence>
<evidence type="ECO:0000256" key="4">
    <source>
        <dbReference type="ARBA" id="ARBA00022771"/>
    </source>
</evidence>
<dbReference type="PANTHER" id="PTHR23235:SF165">
    <property type="entry name" value="TRANSCRIPTION FACTOR BTD"/>
    <property type="match status" value="1"/>
</dbReference>
<dbReference type="FunFam" id="3.30.160.60:FF:000018">
    <property type="entry name" value="Krueppel-like factor 15"/>
    <property type="match status" value="1"/>
</dbReference>
<keyword evidence="11" id="KW-1185">Reference proteome</keyword>
<reference evidence="10 11" key="2">
    <citation type="submission" date="2018-10" db="EMBL/GenBank/DDBJ databases">
        <authorList>
            <consortium name="Pathogen Informatics"/>
        </authorList>
    </citation>
    <scope>NUCLEOTIDE SEQUENCE [LARGE SCALE GENOMIC DNA]</scope>
</reference>
<dbReference type="SMART" id="SM00355">
    <property type="entry name" value="ZnF_C2H2"/>
    <property type="match status" value="3"/>
</dbReference>
<dbReference type="GO" id="GO:0005634">
    <property type="term" value="C:nucleus"/>
    <property type="evidence" value="ECO:0007669"/>
    <property type="project" value="UniProtKB-SubCell"/>
</dbReference>
<keyword evidence="2" id="KW-0479">Metal-binding</keyword>
<accession>A0A0N4UT63</accession>
<feature type="domain" description="C2H2-type" evidence="9">
    <location>
        <begin position="270"/>
        <end position="297"/>
    </location>
</feature>
<evidence type="ECO:0000313" key="11">
    <source>
        <dbReference type="Proteomes" id="UP000274131"/>
    </source>
</evidence>
<dbReference type="Proteomes" id="UP000274131">
    <property type="component" value="Unassembled WGS sequence"/>
</dbReference>
<keyword evidence="4 7" id="KW-0863">Zinc-finger</keyword>
<evidence type="ECO:0000256" key="6">
    <source>
        <dbReference type="ARBA" id="ARBA00023242"/>
    </source>
</evidence>
<feature type="domain" description="C2H2-type" evidence="9">
    <location>
        <begin position="298"/>
        <end position="327"/>
    </location>
</feature>
<dbReference type="PROSITE" id="PS00028">
    <property type="entry name" value="ZINC_FINGER_C2H2_1"/>
    <property type="match status" value="3"/>
</dbReference>
<evidence type="ECO:0000256" key="5">
    <source>
        <dbReference type="ARBA" id="ARBA00022833"/>
    </source>
</evidence>
<gene>
    <name evidence="10" type="ORF">EVEC_LOCUS278</name>
</gene>
<evidence type="ECO:0000313" key="12">
    <source>
        <dbReference type="WBParaSite" id="EVEC_0000041101-mRNA-1"/>
    </source>
</evidence>
<dbReference type="AlphaFoldDB" id="A0A0N4UT63"/>
<evidence type="ECO:0000313" key="10">
    <source>
        <dbReference type="EMBL" id="VDD85135.1"/>
    </source>
</evidence>
<dbReference type="Gene3D" id="3.30.160.60">
    <property type="entry name" value="Classic Zinc Finger"/>
    <property type="match status" value="3"/>
</dbReference>
<dbReference type="OrthoDB" id="6365676at2759"/>
<dbReference type="PROSITE" id="PS50157">
    <property type="entry name" value="ZINC_FINGER_C2H2_2"/>
    <property type="match status" value="3"/>
</dbReference>
<comment type="subcellular location">
    <subcellularLocation>
        <location evidence="1">Nucleus</location>
    </subcellularLocation>
</comment>
<dbReference type="EMBL" id="UXUI01000246">
    <property type="protein sequence ID" value="VDD85135.1"/>
    <property type="molecule type" value="Genomic_DNA"/>
</dbReference>
<proteinExistence type="predicted"/>
<evidence type="ECO:0000256" key="3">
    <source>
        <dbReference type="ARBA" id="ARBA00022737"/>
    </source>
</evidence>
<evidence type="ECO:0000256" key="1">
    <source>
        <dbReference type="ARBA" id="ARBA00004123"/>
    </source>
</evidence>
<dbReference type="GO" id="GO:0000981">
    <property type="term" value="F:DNA-binding transcription factor activity, RNA polymerase II-specific"/>
    <property type="evidence" value="ECO:0007669"/>
    <property type="project" value="TreeGrafter"/>
</dbReference>
<protein>
    <submittedName>
        <fullName evidence="12">Transcription factor Sp4</fullName>
    </submittedName>
</protein>
<dbReference type="WBParaSite" id="EVEC_0000041101-mRNA-1">
    <property type="protein sequence ID" value="EVEC_0000041101-mRNA-1"/>
    <property type="gene ID" value="EVEC_0000041101"/>
</dbReference>
<dbReference type="InterPro" id="IPR036236">
    <property type="entry name" value="Znf_C2H2_sf"/>
</dbReference>
<dbReference type="SUPFAM" id="SSF57667">
    <property type="entry name" value="beta-beta-alpha zinc fingers"/>
    <property type="match status" value="1"/>
</dbReference>
<dbReference type="GO" id="GO:0008270">
    <property type="term" value="F:zinc ion binding"/>
    <property type="evidence" value="ECO:0007669"/>
    <property type="project" value="UniProtKB-KW"/>
</dbReference>
<organism evidence="12">
    <name type="scientific">Enterobius vermicularis</name>
    <name type="common">Human pinworm</name>
    <dbReference type="NCBI Taxonomy" id="51028"/>
    <lineage>
        <taxon>Eukaryota</taxon>
        <taxon>Metazoa</taxon>
        <taxon>Ecdysozoa</taxon>
        <taxon>Nematoda</taxon>
        <taxon>Chromadorea</taxon>
        <taxon>Rhabditida</taxon>
        <taxon>Spirurina</taxon>
        <taxon>Oxyuridomorpha</taxon>
        <taxon>Oxyuroidea</taxon>
        <taxon>Oxyuridae</taxon>
        <taxon>Enterobius</taxon>
    </lineage>
</organism>
<feature type="compositionally biased region" description="Polar residues" evidence="8">
    <location>
        <begin position="352"/>
        <end position="372"/>
    </location>
</feature>
<evidence type="ECO:0000256" key="7">
    <source>
        <dbReference type="PROSITE-ProRule" id="PRU00042"/>
    </source>
</evidence>